<gene>
    <name evidence="4" type="ORF">NQ318_007821</name>
</gene>
<dbReference type="SMART" id="SM00343">
    <property type="entry name" value="ZnF_C2HC"/>
    <property type="match status" value="1"/>
</dbReference>
<evidence type="ECO:0000259" key="3">
    <source>
        <dbReference type="PROSITE" id="PS50158"/>
    </source>
</evidence>
<dbReference type="GO" id="GO:0008270">
    <property type="term" value="F:zinc ion binding"/>
    <property type="evidence" value="ECO:0007669"/>
    <property type="project" value="UniProtKB-KW"/>
</dbReference>
<dbReference type="GO" id="GO:0003676">
    <property type="term" value="F:nucleic acid binding"/>
    <property type="evidence" value="ECO:0007669"/>
    <property type="project" value="InterPro"/>
</dbReference>
<keyword evidence="1" id="KW-0479">Metal-binding</keyword>
<organism evidence="4 5">
    <name type="scientific">Aromia moschata</name>
    <dbReference type="NCBI Taxonomy" id="1265417"/>
    <lineage>
        <taxon>Eukaryota</taxon>
        <taxon>Metazoa</taxon>
        <taxon>Ecdysozoa</taxon>
        <taxon>Arthropoda</taxon>
        <taxon>Hexapoda</taxon>
        <taxon>Insecta</taxon>
        <taxon>Pterygota</taxon>
        <taxon>Neoptera</taxon>
        <taxon>Endopterygota</taxon>
        <taxon>Coleoptera</taxon>
        <taxon>Polyphaga</taxon>
        <taxon>Cucujiformia</taxon>
        <taxon>Chrysomeloidea</taxon>
        <taxon>Cerambycidae</taxon>
        <taxon>Cerambycinae</taxon>
        <taxon>Callichromatini</taxon>
        <taxon>Aromia</taxon>
    </lineage>
</organism>
<evidence type="ECO:0000313" key="5">
    <source>
        <dbReference type="Proteomes" id="UP001162162"/>
    </source>
</evidence>
<comment type="caution">
    <text evidence="4">The sequence shown here is derived from an EMBL/GenBank/DDBJ whole genome shotgun (WGS) entry which is preliminary data.</text>
</comment>
<reference evidence="4" key="1">
    <citation type="journal article" date="2023" name="Insect Mol. Biol.">
        <title>Genome sequencing provides insights into the evolution of gene families encoding plant cell wall-degrading enzymes in longhorned beetles.</title>
        <authorList>
            <person name="Shin N.R."/>
            <person name="Okamura Y."/>
            <person name="Kirsch R."/>
            <person name="Pauchet Y."/>
        </authorList>
    </citation>
    <scope>NUCLEOTIDE SEQUENCE</scope>
    <source>
        <strain evidence="4">AMC_N1</strain>
    </source>
</reference>
<feature type="region of interest" description="Disordered" evidence="2">
    <location>
        <begin position="131"/>
        <end position="150"/>
    </location>
</feature>
<dbReference type="Pfam" id="PF00098">
    <property type="entry name" value="zf-CCHC"/>
    <property type="match status" value="1"/>
</dbReference>
<evidence type="ECO:0000313" key="4">
    <source>
        <dbReference type="EMBL" id="KAJ8957257.1"/>
    </source>
</evidence>
<dbReference type="InterPro" id="IPR036875">
    <property type="entry name" value="Znf_CCHC_sf"/>
</dbReference>
<dbReference type="PROSITE" id="PS50158">
    <property type="entry name" value="ZF_CCHC"/>
    <property type="match status" value="1"/>
</dbReference>
<name>A0AAV8Z0C9_9CUCU</name>
<dbReference type="InterPro" id="IPR001878">
    <property type="entry name" value="Znf_CCHC"/>
</dbReference>
<dbReference type="SUPFAM" id="SSF57756">
    <property type="entry name" value="Retrovirus zinc finger-like domains"/>
    <property type="match status" value="1"/>
</dbReference>
<evidence type="ECO:0000256" key="1">
    <source>
        <dbReference type="PROSITE-ProRule" id="PRU00047"/>
    </source>
</evidence>
<dbReference type="EMBL" id="JAPWTK010000024">
    <property type="protein sequence ID" value="KAJ8957257.1"/>
    <property type="molecule type" value="Genomic_DNA"/>
</dbReference>
<keyword evidence="1" id="KW-0862">Zinc</keyword>
<dbReference type="PANTHER" id="PTHR45823">
    <property type="entry name" value="T-SNARE COILED-COIL HOMOLOGY DOMAIN-CONTAINING PROTEIN"/>
    <property type="match status" value="1"/>
</dbReference>
<protein>
    <recommendedName>
        <fullName evidence="3">CCHC-type domain-containing protein</fullName>
    </recommendedName>
</protein>
<accession>A0AAV8Z0C9</accession>
<proteinExistence type="predicted"/>
<dbReference type="PANTHER" id="PTHR45823:SF1">
    <property type="entry name" value="T-SNARE COILED-COIL HOMOLOGY DOMAIN-CONTAINING PROTEIN"/>
    <property type="match status" value="1"/>
</dbReference>
<dbReference type="AlphaFoldDB" id="A0AAV8Z0C9"/>
<sequence length="221" mass="25731">MCAAASVNKWSDEEKATALVVALRGEALDILQTLTEDKHKDDRELVLHLEMRFGNKHLQQMYQVQLKGFHEQLGVQIFIDGIRDHETQQTLRLARCKTLNKALTTALEFDAVKQASKGHVRVRQIRTYDRINKDNEYQRSRNRSSPASTEKQYFNQVVDDFLKKLFAMRNDMNTKKSGRSFRQQNSLECWNCGERGHIRPRCPKLRGEAAPVQQEDHQETF</sequence>
<feature type="domain" description="CCHC-type" evidence="3">
    <location>
        <begin position="189"/>
        <end position="204"/>
    </location>
</feature>
<keyword evidence="1" id="KW-0863">Zinc-finger</keyword>
<dbReference type="Proteomes" id="UP001162162">
    <property type="component" value="Unassembled WGS sequence"/>
</dbReference>
<evidence type="ECO:0000256" key="2">
    <source>
        <dbReference type="SAM" id="MobiDB-lite"/>
    </source>
</evidence>
<keyword evidence="5" id="KW-1185">Reference proteome</keyword>